<protein>
    <submittedName>
        <fullName evidence="1">Uncharacterized protein</fullName>
    </submittedName>
</protein>
<evidence type="ECO:0000313" key="1">
    <source>
        <dbReference type="EMBL" id="KAJ3547960.1"/>
    </source>
</evidence>
<dbReference type="EMBL" id="JANRMS010000062">
    <property type="protein sequence ID" value="KAJ3547960.1"/>
    <property type="molecule type" value="Genomic_DNA"/>
</dbReference>
<organism evidence="1 2">
    <name type="scientific">Fusarium decemcellulare</name>
    <dbReference type="NCBI Taxonomy" id="57161"/>
    <lineage>
        <taxon>Eukaryota</taxon>
        <taxon>Fungi</taxon>
        <taxon>Dikarya</taxon>
        <taxon>Ascomycota</taxon>
        <taxon>Pezizomycotina</taxon>
        <taxon>Sordariomycetes</taxon>
        <taxon>Hypocreomycetidae</taxon>
        <taxon>Hypocreales</taxon>
        <taxon>Nectriaceae</taxon>
        <taxon>Fusarium</taxon>
        <taxon>Fusarium decemcellulare species complex</taxon>
    </lineage>
</organism>
<name>A0ACC1SWU5_9HYPO</name>
<proteinExistence type="predicted"/>
<gene>
    <name evidence="1" type="ORF">NM208_g1237</name>
</gene>
<evidence type="ECO:0000313" key="2">
    <source>
        <dbReference type="Proteomes" id="UP001148629"/>
    </source>
</evidence>
<dbReference type="Proteomes" id="UP001148629">
    <property type="component" value="Unassembled WGS sequence"/>
</dbReference>
<keyword evidence="2" id="KW-1185">Reference proteome</keyword>
<comment type="caution">
    <text evidence="1">The sequence shown here is derived from an EMBL/GenBank/DDBJ whole genome shotgun (WGS) entry which is preliminary data.</text>
</comment>
<accession>A0ACC1SWU5</accession>
<reference evidence="1" key="1">
    <citation type="submission" date="2022-08" db="EMBL/GenBank/DDBJ databases">
        <title>Genome Sequence of Fusarium decemcellulare.</title>
        <authorList>
            <person name="Buettner E."/>
        </authorList>
    </citation>
    <scope>NUCLEOTIDE SEQUENCE</scope>
    <source>
        <strain evidence="1">Babe19</strain>
    </source>
</reference>
<sequence>MRHSPYLLGGGSQIDHSGHQNEPSSHKLESTCSSLSAASVSDIPTLDLFWARDLRDYAAFVVTSAVTSDFGLLEARAMLTMASPLTVNSELHKHACSICARRKVKCDKRDPCSNCSKAQSQCSYETPPPPRPRKRAVDDDLLARLSQYEDLMRKHNIDFTHYANIWVPSGLEPRVKESDSPSVNTEELELCLWSNLNSELKYPPIQSLRQKDDPFFNPTPPLQFILPSSNRGLQELHPEPRHIYRFWQIFVETVNPFTKIIHVPTLQQRILDASWDLANVPNPLAATMFAIYTLAVTSLSSDDCQISFGEARDTLLARYRAATVQALIAADFLTTKDFEVLQAFVLFLLADPESDLASTLTAVAVRQGQKMGLHRESTDPKVPFFEKEMRVRLWWQIRGLDSRVRAKMIPGFKIPMSEFGEVRLPLNVNDSDLHPDMTEPPAEHTGPTEMLCVLVKFEVPNWLHSSPIAAKVFDNIAHGPPKGKVSTELEDGAINELEAIYQEKYMRNLDKRIPLHGLSHAMAQLSIARMRFKLHHPRGRDAPSGGQVYMSQAESDMLFNSAVRLLELVDVGVRSKFSSHLFTHLTVKSQMDAYIYVISDLRKRCTGNMVALAWRLVEDLYEEHPELTEGDESSLFTSLAELTLEAWRTRQQEIIRDQGIADSDLTPEFIQRLLNKRQSDSGKEAQALIASDDHVLGTLGLAEGSNFDWDYWNDFLRL</sequence>